<protein>
    <recommendedName>
        <fullName evidence="1">Anaphase-promoting complex subunit 1 C-terminal domain-containing protein</fullName>
    </recommendedName>
</protein>
<dbReference type="Proteomes" id="UP001434883">
    <property type="component" value="Unassembled WGS sequence"/>
</dbReference>
<proteinExistence type="predicted"/>
<dbReference type="EMBL" id="JAHRIN010042267">
    <property type="protein sequence ID" value="MEQ2205742.1"/>
    <property type="molecule type" value="Genomic_DNA"/>
</dbReference>
<name>A0ABV0RC59_9TELE</name>
<dbReference type="InterPro" id="IPR041221">
    <property type="entry name" value="APC1_C"/>
</dbReference>
<feature type="domain" description="Anaphase-promoting complex subunit 1 C-terminal" evidence="1">
    <location>
        <begin position="183"/>
        <end position="248"/>
    </location>
</feature>
<organism evidence="2 3">
    <name type="scientific">Xenoophorus captivus</name>
    <dbReference type="NCBI Taxonomy" id="1517983"/>
    <lineage>
        <taxon>Eukaryota</taxon>
        <taxon>Metazoa</taxon>
        <taxon>Chordata</taxon>
        <taxon>Craniata</taxon>
        <taxon>Vertebrata</taxon>
        <taxon>Euteleostomi</taxon>
        <taxon>Actinopterygii</taxon>
        <taxon>Neopterygii</taxon>
        <taxon>Teleostei</taxon>
        <taxon>Neoteleostei</taxon>
        <taxon>Acanthomorphata</taxon>
        <taxon>Ovalentaria</taxon>
        <taxon>Atherinomorphae</taxon>
        <taxon>Cyprinodontiformes</taxon>
        <taxon>Goodeidae</taxon>
        <taxon>Xenoophorus</taxon>
    </lineage>
</organism>
<evidence type="ECO:0000259" key="1">
    <source>
        <dbReference type="Pfam" id="PF18122"/>
    </source>
</evidence>
<comment type="caution">
    <text evidence="2">The sequence shown here is derived from an EMBL/GenBank/DDBJ whole genome shotgun (WGS) entry which is preliminary data.</text>
</comment>
<gene>
    <name evidence="2" type="ORF">XENOCAPTIV_012186</name>
</gene>
<sequence>MHWDASLVMQSVDNRCFRPLSIIHPRPVDPDRVYQAQTCVPAATQGSTLFSQSHPVAFSAASLLNFMGLFVAIPPMPSQLRTLQRERPVSPQHPAPLDFRIMIQLVKAHTLSWETYRLFWKLIHWLRTYSYHLQALRHLAVLAAEPRLLLRAGQLPYKDDPQGWKSLLATTANHRNSGVTAFRAVGALRQGDLQQTFPLWQLRLVVELWDSRMLRGPANKRDTLLTSEFLPVMKNAVDVALDNWLKGEGIVGWVVVGD</sequence>
<evidence type="ECO:0000313" key="2">
    <source>
        <dbReference type="EMBL" id="MEQ2205742.1"/>
    </source>
</evidence>
<keyword evidence="3" id="KW-1185">Reference proteome</keyword>
<dbReference type="Pfam" id="PF18122">
    <property type="entry name" value="APC1_C"/>
    <property type="match status" value="1"/>
</dbReference>
<evidence type="ECO:0000313" key="3">
    <source>
        <dbReference type="Proteomes" id="UP001434883"/>
    </source>
</evidence>
<accession>A0ABV0RC59</accession>
<reference evidence="2 3" key="1">
    <citation type="submission" date="2021-06" db="EMBL/GenBank/DDBJ databases">
        <authorList>
            <person name="Palmer J.M."/>
        </authorList>
    </citation>
    <scope>NUCLEOTIDE SEQUENCE [LARGE SCALE GENOMIC DNA]</scope>
    <source>
        <strain evidence="2 3">XC_2019</strain>
        <tissue evidence="2">Muscle</tissue>
    </source>
</reference>